<evidence type="ECO:0000256" key="1">
    <source>
        <dbReference type="SAM" id="MobiDB-lite"/>
    </source>
</evidence>
<keyword evidence="2" id="KW-0732">Signal</keyword>
<proteinExistence type="predicted"/>
<dbReference type="Pfam" id="PF13511">
    <property type="entry name" value="DUF4124"/>
    <property type="match status" value="1"/>
</dbReference>
<feature type="chain" id="PRO_5047291376" evidence="2">
    <location>
        <begin position="30"/>
        <end position="176"/>
    </location>
</feature>
<dbReference type="RefSeq" id="WP_187717119.1">
    <property type="nucleotide sequence ID" value="NZ_JACTAH010000001.1"/>
</dbReference>
<protein>
    <submittedName>
        <fullName evidence="4">DUF4124 domain-containing protein</fullName>
    </submittedName>
</protein>
<sequence>MAIHRAPFATSARAAVLLGALFAAFSAAAQIYTWTDKDGRTHYADTPPKTGDVKVIGPARRPPPPPQAEPEEGGAATEAAQGAAQPQSPPTLAERELEFRKRRAEEAEAQAKAEADAKREEERQRACSQARAQLAALQGGQRVARFNEDGSREFLDDAAREQQAAQIQAFLDRECQ</sequence>
<evidence type="ECO:0000313" key="5">
    <source>
        <dbReference type="Proteomes" id="UP000603602"/>
    </source>
</evidence>
<reference evidence="5" key="1">
    <citation type="submission" date="2023-07" db="EMBL/GenBank/DDBJ databases">
        <title>Thauera sp. CAU 1555 isolated from sand of Yaerae Beach.</title>
        <authorList>
            <person name="Kim W."/>
        </authorList>
    </citation>
    <scope>NUCLEOTIDE SEQUENCE [LARGE SCALE GENOMIC DNA]</scope>
    <source>
        <strain evidence="5">CAU 1555</strain>
    </source>
</reference>
<feature type="compositionally biased region" description="Basic and acidic residues" evidence="1">
    <location>
        <begin position="93"/>
        <end position="124"/>
    </location>
</feature>
<accession>A0ABR9B7I8</accession>
<name>A0ABR9B7I8_9RHOO</name>
<feature type="compositionally biased region" description="Low complexity" evidence="1">
    <location>
        <begin position="73"/>
        <end position="86"/>
    </location>
</feature>
<feature type="signal peptide" evidence="2">
    <location>
        <begin position="1"/>
        <end position="29"/>
    </location>
</feature>
<feature type="domain" description="DUF4124" evidence="3">
    <location>
        <begin position="20"/>
        <end position="70"/>
    </location>
</feature>
<evidence type="ECO:0000259" key="3">
    <source>
        <dbReference type="Pfam" id="PF13511"/>
    </source>
</evidence>
<gene>
    <name evidence="4" type="ORF">IFO67_05495</name>
</gene>
<dbReference type="InterPro" id="IPR025392">
    <property type="entry name" value="DUF4124"/>
</dbReference>
<comment type="caution">
    <text evidence="4">The sequence shown here is derived from an EMBL/GenBank/DDBJ whole genome shotgun (WGS) entry which is preliminary data.</text>
</comment>
<dbReference type="Proteomes" id="UP000603602">
    <property type="component" value="Unassembled WGS sequence"/>
</dbReference>
<evidence type="ECO:0000256" key="2">
    <source>
        <dbReference type="SAM" id="SignalP"/>
    </source>
</evidence>
<keyword evidence="5" id="KW-1185">Reference proteome</keyword>
<dbReference type="EMBL" id="JACYTO010000001">
    <property type="protein sequence ID" value="MBD8502329.1"/>
    <property type="molecule type" value="Genomic_DNA"/>
</dbReference>
<feature type="region of interest" description="Disordered" evidence="1">
    <location>
        <begin position="39"/>
        <end position="124"/>
    </location>
</feature>
<evidence type="ECO:0000313" key="4">
    <source>
        <dbReference type="EMBL" id="MBD8502329.1"/>
    </source>
</evidence>
<organism evidence="4 5">
    <name type="scientific">Thauera sedimentorum</name>
    <dbReference type="NCBI Taxonomy" id="2767595"/>
    <lineage>
        <taxon>Bacteria</taxon>
        <taxon>Pseudomonadati</taxon>
        <taxon>Pseudomonadota</taxon>
        <taxon>Betaproteobacteria</taxon>
        <taxon>Rhodocyclales</taxon>
        <taxon>Zoogloeaceae</taxon>
        <taxon>Thauera</taxon>
    </lineage>
</organism>